<dbReference type="SMART" id="SM00097">
    <property type="entry name" value="WNT1"/>
    <property type="match status" value="1"/>
</dbReference>
<dbReference type="PRINTS" id="PR01349">
    <property type="entry name" value="WNTPROTEIN"/>
</dbReference>
<feature type="non-terminal residue" evidence="13">
    <location>
        <position position="1"/>
    </location>
</feature>
<comment type="subcellular location">
    <subcellularLocation>
        <location evidence="1 11">Secreted</location>
        <location evidence="1 11">Extracellular space</location>
        <location evidence="1 11">Extracellular matrix</location>
    </subcellularLocation>
</comment>
<feature type="transmembrane region" description="Helical" evidence="12">
    <location>
        <begin position="30"/>
        <end position="55"/>
    </location>
</feature>
<keyword evidence="9" id="KW-0325">Glycoprotein</keyword>
<dbReference type="PROSITE" id="PS00246">
    <property type="entry name" value="WNT1"/>
    <property type="match status" value="1"/>
</dbReference>
<keyword evidence="12" id="KW-1133">Transmembrane helix</keyword>
<dbReference type="InterPro" id="IPR013302">
    <property type="entry name" value="Wnt10"/>
</dbReference>
<dbReference type="Pfam" id="PF00110">
    <property type="entry name" value="wnt"/>
    <property type="match status" value="1"/>
</dbReference>
<organism evidence="13 14">
    <name type="scientific">Polypterus senegalus</name>
    <name type="common">Senegal bichir</name>
    <dbReference type="NCBI Taxonomy" id="55291"/>
    <lineage>
        <taxon>Eukaryota</taxon>
        <taxon>Metazoa</taxon>
        <taxon>Chordata</taxon>
        <taxon>Craniata</taxon>
        <taxon>Vertebrata</taxon>
        <taxon>Euteleostomi</taxon>
        <taxon>Actinopterygii</taxon>
        <taxon>Polypteriformes</taxon>
        <taxon>Polypteridae</taxon>
        <taxon>Polypterus</taxon>
    </lineage>
</organism>
<evidence type="ECO:0000256" key="1">
    <source>
        <dbReference type="ARBA" id="ARBA00004498"/>
    </source>
</evidence>
<comment type="caution">
    <text evidence="13">The sequence shown here is derived from an EMBL/GenBank/DDBJ whole genome shotgun (WGS) entry which is preliminary data.</text>
</comment>
<dbReference type="CDD" id="cd19356">
    <property type="entry name" value="Wnt_Wnt10b"/>
    <property type="match status" value="1"/>
</dbReference>
<keyword evidence="10" id="KW-0449">Lipoprotein</keyword>
<dbReference type="GO" id="GO:0005125">
    <property type="term" value="F:cytokine activity"/>
    <property type="evidence" value="ECO:0007669"/>
    <property type="project" value="TreeGrafter"/>
</dbReference>
<dbReference type="PANTHER" id="PTHR12027">
    <property type="entry name" value="WNT RELATED"/>
    <property type="match status" value="1"/>
</dbReference>
<keyword evidence="6 11" id="KW-0879">Wnt signaling pathway</keyword>
<evidence type="ECO:0000256" key="4">
    <source>
        <dbReference type="ARBA" id="ARBA00022525"/>
    </source>
</evidence>
<keyword evidence="5" id="KW-0272">Extracellular matrix</keyword>
<dbReference type="Gene3D" id="3.30.2460.20">
    <property type="match status" value="1"/>
</dbReference>
<dbReference type="Proteomes" id="UP000886611">
    <property type="component" value="Unassembled WGS sequence"/>
</dbReference>
<name>A0A8X7XHX7_POLSE</name>
<evidence type="ECO:0000256" key="9">
    <source>
        <dbReference type="ARBA" id="ARBA00023180"/>
    </source>
</evidence>
<evidence type="ECO:0000256" key="5">
    <source>
        <dbReference type="ARBA" id="ARBA00022530"/>
    </source>
</evidence>
<dbReference type="GO" id="GO:0005109">
    <property type="term" value="F:frizzled binding"/>
    <property type="evidence" value="ECO:0007669"/>
    <property type="project" value="TreeGrafter"/>
</dbReference>
<dbReference type="GO" id="GO:0005615">
    <property type="term" value="C:extracellular space"/>
    <property type="evidence" value="ECO:0007669"/>
    <property type="project" value="TreeGrafter"/>
</dbReference>
<evidence type="ECO:0000313" key="13">
    <source>
        <dbReference type="EMBL" id="KAG2467619.1"/>
    </source>
</evidence>
<proteinExistence type="inferred from homology"/>
<protein>
    <recommendedName>
        <fullName evidence="11">Protein Wnt</fullName>
    </recommendedName>
</protein>
<evidence type="ECO:0000256" key="7">
    <source>
        <dbReference type="ARBA" id="ARBA00022729"/>
    </source>
</evidence>
<dbReference type="GO" id="GO:0030182">
    <property type="term" value="P:neuron differentiation"/>
    <property type="evidence" value="ECO:0007669"/>
    <property type="project" value="TreeGrafter"/>
</dbReference>
<evidence type="ECO:0000256" key="12">
    <source>
        <dbReference type="SAM" id="Phobius"/>
    </source>
</evidence>
<keyword evidence="12" id="KW-0472">Membrane</keyword>
<keyword evidence="7" id="KW-0732">Signal</keyword>
<keyword evidence="14" id="KW-1185">Reference proteome</keyword>
<reference evidence="13 14" key="1">
    <citation type="journal article" date="2021" name="Cell">
        <title>Tracing the genetic footprints of vertebrate landing in non-teleost ray-finned fishes.</title>
        <authorList>
            <person name="Bi X."/>
            <person name="Wang K."/>
            <person name="Yang L."/>
            <person name="Pan H."/>
            <person name="Jiang H."/>
            <person name="Wei Q."/>
            <person name="Fang M."/>
            <person name="Yu H."/>
            <person name="Zhu C."/>
            <person name="Cai Y."/>
            <person name="He Y."/>
            <person name="Gan X."/>
            <person name="Zeng H."/>
            <person name="Yu D."/>
            <person name="Zhu Y."/>
            <person name="Jiang H."/>
            <person name="Qiu Q."/>
            <person name="Yang H."/>
            <person name="Zhang Y.E."/>
            <person name="Wang W."/>
            <person name="Zhu M."/>
            <person name="He S."/>
            <person name="Zhang G."/>
        </authorList>
    </citation>
    <scope>NUCLEOTIDE SEQUENCE [LARGE SCALE GENOMIC DNA]</scope>
    <source>
        <strain evidence="13">Bchr_013</strain>
    </source>
</reference>
<keyword evidence="8" id="KW-1015">Disulfide bond</keyword>
<sequence length="568" mass="63304">MTVGFVGAPEGHTLAGCRRLSRHSRRCSSALRFGGLVICFVLFGFLWLGFIPSFFISPHECRKSSEGLEMSDHRARVLAVPTGTPGESAPAPLSTPVLPAVVTDTLPGPLHPQPESFICLVESGSDPHFSDNRVVDPLPTELQLIPRNIPQRWCTINGSIQERLFFHVTLGLAVTEMEIPNRSCCCGALILAAVLLSPVSTVLCNDILGLKLPGDPVLTPNTVCLTLPGLSKRQMRLCVRSPDVTASAIQGIQIAIHECQHQLRDQRWNCSTLETGGRLPHDSIILKRGFRESAFTISLLAAGVAHSVATACSLGKLQGCGCESKRRGDEDKIRLKLNQLQLQTLQKAKDLSHHNLPTLLERHHGTPSLQDTWEWGGCSHNVKFGERFSRDWLDSRETPRDIHARMRIHNNKVGRQAVTDNMKKKCKCHGTSGSCQFKTCWYVTPDFRQVGSMLKQKFHTAVFINSQNKNTGVFNPRLGKQKVANQLVYFEKSPDFCERDLMVDSLGTEGRICNKTSQRMDNCGSLCCGRGHNILRQTRSERCNCHFHWCCYVLCEECRVTEWVNVCK</sequence>
<dbReference type="InterPro" id="IPR043158">
    <property type="entry name" value="Wnt_C"/>
</dbReference>
<gene>
    <name evidence="13" type="primary">Wnt10b</name>
    <name evidence="13" type="ORF">GTO96_0014592</name>
</gene>
<dbReference type="PANTHER" id="PTHR12027:SF76">
    <property type="entry name" value="PROTEIN WNT-10B"/>
    <property type="match status" value="1"/>
</dbReference>
<dbReference type="InterPro" id="IPR005817">
    <property type="entry name" value="Wnt"/>
</dbReference>
<evidence type="ECO:0000256" key="8">
    <source>
        <dbReference type="ARBA" id="ARBA00023157"/>
    </source>
</evidence>
<accession>A0A8X7XHX7</accession>
<dbReference type="GO" id="GO:0048513">
    <property type="term" value="P:animal organ development"/>
    <property type="evidence" value="ECO:0007669"/>
    <property type="project" value="UniProtKB-ARBA"/>
</dbReference>
<evidence type="ECO:0000256" key="2">
    <source>
        <dbReference type="ARBA" id="ARBA00005683"/>
    </source>
</evidence>
<evidence type="ECO:0000256" key="10">
    <source>
        <dbReference type="ARBA" id="ARBA00023288"/>
    </source>
</evidence>
<evidence type="ECO:0000256" key="11">
    <source>
        <dbReference type="RuleBase" id="RU003500"/>
    </source>
</evidence>
<dbReference type="GO" id="GO:0045165">
    <property type="term" value="P:cell fate commitment"/>
    <property type="evidence" value="ECO:0007669"/>
    <property type="project" value="TreeGrafter"/>
</dbReference>
<evidence type="ECO:0000256" key="3">
    <source>
        <dbReference type="ARBA" id="ARBA00022473"/>
    </source>
</evidence>
<dbReference type="EMBL" id="JAATIS010000485">
    <property type="protein sequence ID" value="KAG2467619.1"/>
    <property type="molecule type" value="Genomic_DNA"/>
</dbReference>
<comment type="function">
    <text evidence="11">Ligand for members of the frizzled family of seven transmembrane receptors.</text>
</comment>
<dbReference type="AlphaFoldDB" id="A0A8X7XHX7"/>
<dbReference type="GO" id="GO:0060070">
    <property type="term" value="P:canonical Wnt signaling pathway"/>
    <property type="evidence" value="ECO:0007669"/>
    <property type="project" value="TreeGrafter"/>
</dbReference>
<evidence type="ECO:0000256" key="6">
    <source>
        <dbReference type="ARBA" id="ARBA00022687"/>
    </source>
</evidence>
<keyword evidence="3 11" id="KW-0217">Developmental protein</keyword>
<keyword evidence="12" id="KW-0812">Transmembrane</keyword>
<dbReference type="InterPro" id="IPR018161">
    <property type="entry name" value="Wnt_CS"/>
</dbReference>
<dbReference type="FunFam" id="3.30.2460.20:FF:000001">
    <property type="entry name" value="Wnt homolog"/>
    <property type="match status" value="1"/>
</dbReference>
<comment type="similarity">
    <text evidence="2 11">Belongs to the Wnt family.</text>
</comment>
<keyword evidence="4" id="KW-0964">Secreted</keyword>
<dbReference type="PRINTS" id="PR01893">
    <property type="entry name" value="WNT10PROTEIN"/>
</dbReference>
<evidence type="ECO:0000313" key="14">
    <source>
        <dbReference type="Proteomes" id="UP000886611"/>
    </source>
</evidence>
<feature type="non-terminal residue" evidence="13">
    <location>
        <position position="568"/>
    </location>
</feature>